<dbReference type="InterPro" id="IPR052028">
    <property type="entry name" value="HipA_Ser/Thr_kinase"/>
</dbReference>
<evidence type="ECO:0000256" key="1">
    <source>
        <dbReference type="ARBA" id="ARBA00010164"/>
    </source>
</evidence>
<feature type="domain" description="HipA-like C-terminal" evidence="4">
    <location>
        <begin position="153"/>
        <end position="391"/>
    </location>
</feature>
<dbReference type="PANTHER" id="PTHR37419:SF1">
    <property type="entry name" value="SERINE_THREONINE-PROTEIN KINASE TOXIN HIPA"/>
    <property type="match status" value="1"/>
</dbReference>
<keyword evidence="7" id="KW-1185">Reference proteome</keyword>
<evidence type="ECO:0000313" key="7">
    <source>
        <dbReference type="Proteomes" id="UP001321543"/>
    </source>
</evidence>
<accession>A0ABM8FW63</accession>
<dbReference type="EMBL" id="AP027728">
    <property type="protein sequence ID" value="BDZ39865.1"/>
    <property type="molecule type" value="Genomic_DNA"/>
</dbReference>
<reference evidence="7" key="1">
    <citation type="journal article" date="2019" name="Int. J. Syst. Evol. Microbiol.">
        <title>The Global Catalogue of Microorganisms (GCM) 10K type strain sequencing project: providing services to taxonomists for standard genome sequencing and annotation.</title>
        <authorList>
            <consortium name="The Broad Institute Genomics Platform"/>
            <consortium name="The Broad Institute Genome Sequencing Center for Infectious Disease"/>
            <person name="Wu L."/>
            <person name="Ma J."/>
        </authorList>
    </citation>
    <scope>NUCLEOTIDE SEQUENCE [LARGE SCALE GENOMIC DNA]</scope>
    <source>
        <strain evidence="7">NBRC 106310</strain>
    </source>
</reference>
<dbReference type="InterPro" id="IPR012893">
    <property type="entry name" value="HipA-like_C"/>
</dbReference>
<dbReference type="Proteomes" id="UP001321543">
    <property type="component" value="Chromosome"/>
</dbReference>
<gene>
    <name evidence="6" type="ORF">GCM10025863_24790</name>
</gene>
<comment type="similarity">
    <text evidence="1">Belongs to the HipA Ser/Thr kinase family.</text>
</comment>
<evidence type="ECO:0000259" key="4">
    <source>
        <dbReference type="Pfam" id="PF07804"/>
    </source>
</evidence>
<dbReference type="GO" id="GO:0016301">
    <property type="term" value="F:kinase activity"/>
    <property type="evidence" value="ECO:0007669"/>
    <property type="project" value="UniProtKB-KW"/>
</dbReference>
<dbReference type="Pfam" id="PF07804">
    <property type="entry name" value="HipA_C"/>
    <property type="match status" value="1"/>
</dbReference>
<dbReference type="RefSeq" id="WP_286300291.1">
    <property type="nucleotide sequence ID" value="NZ_AP027728.1"/>
</dbReference>
<protein>
    <submittedName>
        <fullName evidence="6">Kinase Y4mE</fullName>
    </submittedName>
</protein>
<keyword evidence="3 6" id="KW-0418">Kinase</keyword>
<evidence type="ECO:0000256" key="2">
    <source>
        <dbReference type="ARBA" id="ARBA00022679"/>
    </source>
</evidence>
<dbReference type="InterPro" id="IPR017508">
    <property type="entry name" value="HipA_N1"/>
</dbReference>
<name>A0ABM8FW63_9MICO</name>
<dbReference type="NCBIfam" id="TIGR03071">
    <property type="entry name" value="couple_hipA"/>
    <property type="match status" value="1"/>
</dbReference>
<evidence type="ECO:0000313" key="6">
    <source>
        <dbReference type="EMBL" id="BDZ39865.1"/>
    </source>
</evidence>
<dbReference type="Gene3D" id="1.10.1070.20">
    <property type="match status" value="1"/>
</dbReference>
<sequence length="431" mass="47564">MTEQLATYLDGRRIGTLFQAPQGNLTFVYDDTYRRQRGATPLSLSLPLARAEHRNRPTRAFLQGLLPDSPGRLEELSREFGVSPRNTFALLAHMGRDAAGAVQILPEGEASGDAAVRTGELDVLDEDDFADLIADVIANQDTWGRRDNANVRWSLPGAQPKVALFRTAAGHWAVPRDSTPTTHIVKPAVPPYSDHHINEFMTMAAARHLGLVVADDFVTTTTRGDHAFVSVRYDRRDVGGRWRRLHQEDLCQAMATPPEKKYQADGGPGIATIAQLLGSNPDAADARDNARRFFDAIVFNVAALGTDAHAKNYSLLLEGDRVTLAPLYDLGSHAPYPVRGDAFPRLAMSVEGEYRATGITTLSLARGARRLRLDETYAFERATEITSHIVDAYDASAEIARAQLGDQEFIERMLTSIRDHALERGWVSRPR</sequence>
<evidence type="ECO:0000259" key="5">
    <source>
        <dbReference type="Pfam" id="PF13657"/>
    </source>
</evidence>
<dbReference type="PANTHER" id="PTHR37419">
    <property type="entry name" value="SERINE/THREONINE-PROTEIN KINASE TOXIN HIPA"/>
    <property type="match status" value="1"/>
</dbReference>
<evidence type="ECO:0000256" key="3">
    <source>
        <dbReference type="ARBA" id="ARBA00022777"/>
    </source>
</evidence>
<keyword evidence="2" id="KW-0808">Transferase</keyword>
<dbReference type="Pfam" id="PF13657">
    <property type="entry name" value="Couple_hipA"/>
    <property type="match status" value="1"/>
</dbReference>
<proteinExistence type="inferred from homology"/>
<organism evidence="6 7">
    <name type="scientific">Microbacterium suwonense</name>
    <dbReference type="NCBI Taxonomy" id="683047"/>
    <lineage>
        <taxon>Bacteria</taxon>
        <taxon>Bacillati</taxon>
        <taxon>Actinomycetota</taxon>
        <taxon>Actinomycetes</taxon>
        <taxon>Micrococcales</taxon>
        <taxon>Microbacteriaceae</taxon>
        <taxon>Microbacterium</taxon>
    </lineage>
</organism>
<feature type="domain" description="HipA N-terminal subdomain 1" evidence="5">
    <location>
        <begin position="6"/>
        <end position="104"/>
    </location>
</feature>